<evidence type="ECO:0000313" key="12">
    <source>
        <dbReference type="Proteomes" id="UP000269154"/>
    </source>
</evidence>
<evidence type="ECO:0000256" key="1">
    <source>
        <dbReference type="ARBA" id="ARBA00004953"/>
    </source>
</evidence>
<evidence type="ECO:0000313" key="11">
    <source>
        <dbReference type="EMBL" id="RQH30644.1"/>
    </source>
</evidence>
<feature type="domain" description="CobE/GbiG C-terminal" evidence="8">
    <location>
        <begin position="242"/>
        <end position="339"/>
    </location>
</feature>
<keyword evidence="5" id="KW-0949">S-adenosyl-L-methionine</keyword>
<evidence type="ECO:0000259" key="8">
    <source>
        <dbReference type="Pfam" id="PF01890"/>
    </source>
</evidence>
<dbReference type="UniPathway" id="UPA00148"/>
<dbReference type="Pfam" id="PF11760">
    <property type="entry name" value="CbiG_N"/>
    <property type="match status" value="1"/>
</dbReference>
<dbReference type="Pfam" id="PF01890">
    <property type="entry name" value="CbiG_C"/>
    <property type="match status" value="1"/>
</dbReference>
<dbReference type="EMBL" id="RCBY01000176">
    <property type="protein sequence ID" value="RQH30644.1"/>
    <property type="molecule type" value="Genomic_DNA"/>
</dbReference>
<evidence type="ECO:0000259" key="10">
    <source>
        <dbReference type="Pfam" id="PF11761"/>
    </source>
</evidence>
<dbReference type="InterPro" id="IPR014777">
    <property type="entry name" value="4pyrrole_Mease_sub1"/>
</dbReference>
<dbReference type="InterPro" id="IPR038029">
    <property type="entry name" value="GbiG_N_sf"/>
</dbReference>
<evidence type="ECO:0000256" key="2">
    <source>
        <dbReference type="ARBA" id="ARBA00022573"/>
    </source>
</evidence>
<dbReference type="OrthoDB" id="9772960at2"/>
<dbReference type="Pfam" id="PF11761">
    <property type="entry name" value="CbiG_mid"/>
    <property type="match status" value="1"/>
</dbReference>
<dbReference type="Gene3D" id="3.40.1010.10">
    <property type="entry name" value="Cobalt-precorrin-4 Transmethylase, Domain 1"/>
    <property type="match status" value="1"/>
</dbReference>
<dbReference type="GO" id="GO:0009236">
    <property type="term" value="P:cobalamin biosynthetic process"/>
    <property type="evidence" value="ECO:0007669"/>
    <property type="project" value="UniProtKB-UniPathway"/>
</dbReference>
<dbReference type="NCBIfam" id="TIGR01466">
    <property type="entry name" value="cobJ_cbiH"/>
    <property type="match status" value="1"/>
</dbReference>
<evidence type="ECO:0000256" key="6">
    <source>
        <dbReference type="SAM" id="MobiDB-lite"/>
    </source>
</evidence>
<feature type="region of interest" description="Disordered" evidence="6">
    <location>
        <begin position="342"/>
        <end position="370"/>
    </location>
</feature>
<dbReference type="Gene3D" id="3.40.50.11220">
    <property type="match status" value="1"/>
</dbReference>
<dbReference type="AlphaFoldDB" id="A0A3N6P5A9"/>
<keyword evidence="4 11" id="KW-0808">Transferase</keyword>
<dbReference type="InterPro" id="IPR002750">
    <property type="entry name" value="CobE/GbiG_C"/>
</dbReference>
<name>A0A3N6P5A9_9CYAN</name>
<dbReference type="CDD" id="cd11646">
    <property type="entry name" value="Precorrin_3B_C17_MT"/>
    <property type="match status" value="1"/>
</dbReference>
<dbReference type="Pfam" id="PF00590">
    <property type="entry name" value="TP_methylase"/>
    <property type="match status" value="1"/>
</dbReference>
<accession>A0A3N6P5A9</accession>
<dbReference type="Gene3D" id="3.30.950.10">
    <property type="entry name" value="Methyltransferase, Cobalt-precorrin-4 Transmethylase, Domain 2"/>
    <property type="match status" value="1"/>
</dbReference>
<comment type="pathway">
    <text evidence="1">Cofactor biosynthesis; adenosylcobalamin biosynthesis.</text>
</comment>
<dbReference type="PANTHER" id="PTHR47036:SF1">
    <property type="entry name" value="COBALT-FACTOR III C(17)-METHYLTRANSFERASE-RELATED"/>
    <property type="match status" value="1"/>
</dbReference>
<dbReference type="InterPro" id="IPR035996">
    <property type="entry name" value="4pyrrol_Methylase_sf"/>
</dbReference>
<dbReference type="InterPro" id="IPR021745">
    <property type="entry name" value="CbiG_mid"/>
</dbReference>
<dbReference type="InterPro" id="IPR051810">
    <property type="entry name" value="Precorrin_MeTrfase"/>
</dbReference>
<dbReference type="InterPro" id="IPR006363">
    <property type="entry name" value="Cbl_synth_CobJ/CibH_dom"/>
</dbReference>
<dbReference type="Proteomes" id="UP000269154">
    <property type="component" value="Unassembled WGS sequence"/>
</dbReference>
<dbReference type="SUPFAM" id="SSF53790">
    <property type="entry name" value="Tetrapyrrole methylase"/>
    <property type="match status" value="1"/>
</dbReference>
<evidence type="ECO:0000256" key="5">
    <source>
        <dbReference type="ARBA" id="ARBA00022691"/>
    </source>
</evidence>
<feature type="domain" description="Cobalamin biosynthesis central region" evidence="10">
    <location>
        <begin position="146"/>
        <end position="239"/>
    </location>
</feature>
<evidence type="ECO:0000259" key="7">
    <source>
        <dbReference type="Pfam" id="PF00590"/>
    </source>
</evidence>
<sequence length="703" mass="77132">MNLIGQEFQPIAAIATTPTATKLLQPICQTMGATLWMPDSCQHTTNSTVNAEIYTDSLKNHLANIWQNYSAIVFCLASGAVVRLISPLLKDKYCDPAVVVVDEAGKFVISLCSGHQGGADKLTNVLARLLNATPIITGASHNLELPGVDILGKPFGWQRGEGDWNRVSGIVARGETVQVIQEVGSTLWQEHLPQNHPFYFGFPEIGDRSSPTPKARIWISFTKRQFSPDSDLPKVQWHPRVLWIGVGCERGTSKKLIATAIQQVFQTNHLAKGAIAGIATIDLKADEIGLVEFCQEQDLPLQTFSSELLSCVEVPNPSNIVAQEVGTPSVAEAAAILGVKEGRRKREEGRRKKAEGRRQKEEGRGKKEEGMNKWIDTQIKTNYKHYVEDGVLNPEEKDNLNSESKENTDNLSSNFQEINEGNLLVSKQIFRLEGEPGAATIAVAISEKEYTGRTGKLLLIGTGPGKLEQMTPAAQMAVSSADVVIGYSLYIDLIQPLLNPGQIIEKLPITQEKERAERAIELANFGLNVAVVSSGDCGIYGMAGLVLEQLRATGWDGKIPIVEVFPGVSALQSAAARVGAPLMHDFCAISLSDLLTPWEVIEKRLNAVAMADFVVALYNPKSQKRTEQLVKAVKIFLEYRKSETPVAIVRSVYRENEEITLTSLDKLLEFSIDMLTVILIGNESTGIYNNWMITPRGYSTINN</sequence>
<protein>
    <submittedName>
        <fullName evidence="11">Precorrin-3B C(17)-methyltransferase</fullName>
        <ecNumber evidence="11">2.1.1.131</ecNumber>
    </submittedName>
</protein>
<dbReference type="Gene3D" id="3.30.420.180">
    <property type="entry name" value="CobE/GbiG C-terminal domain"/>
    <property type="match status" value="1"/>
</dbReference>
<dbReference type="SUPFAM" id="SSF159664">
    <property type="entry name" value="CobE/GbiG C-terminal domain-like"/>
    <property type="match status" value="1"/>
</dbReference>
<dbReference type="PANTHER" id="PTHR47036">
    <property type="entry name" value="COBALT-FACTOR III C(17)-METHYLTRANSFERASE-RELATED"/>
    <property type="match status" value="1"/>
</dbReference>
<reference evidence="11 12" key="1">
    <citation type="journal article" date="2018" name="ACS Chem. Biol.">
        <title>Ketoreductase domain dysfunction expands chemodiversity: malyngamide biosynthesis in the cyanobacterium Okeania hirsuta.</title>
        <authorList>
            <person name="Moss N.A."/>
            <person name="Leao T."/>
            <person name="Rankin M."/>
            <person name="McCullough T.M."/>
            <person name="Qu P."/>
            <person name="Korobeynikov A."/>
            <person name="Smith J.L."/>
            <person name="Gerwick L."/>
            <person name="Gerwick W.H."/>
        </authorList>
    </citation>
    <scope>NUCLEOTIDE SEQUENCE [LARGE SCALE GENOMIC DNA]</scope>
    <source>
        <strain evidence="11 12">PAB10Feb10-1</strain>
    </source>
</reference>
<dbReference type="RefSeq" id="WP_124155285.1">
    <property type="nucleotide sequence ID" value="NZ_CAWOLW010000086.1"/>
</dbReference>
<dbReference type="InterPro" id="IPR021744">
    <property type="entry name" value="CbiG_N"/>
</dbReference>
<dbReference type="SUPFAM" id="SSF159672">
    <property type="entry name" value="CbiG N-terminal domain-like"/>
    <property type="match status" value="1"/>
</dbReference>
<evidence type="ECO:0000256" key="3">
    <source>
        <dbReference type="ARBA" id="ARBA00022603"/>
    </source>
</evidence>
<dbReference type="InterPro" id="IPR014776">
    <property type="entry name" value="4pyrrole_Mease_sub2"/>
</dbReference>
<dbReference type="EC" id="2.1.1.131" evidence="11"/>
<proteinExistence type="predicted"/>
<dbReference type="InterPro" id="IPR036518">
    <property type="entry name" value="CobE/GbiG_C_sf"/>
</dbReference>
<evidence type="ECO:0000256" key="4">
    <source>
        <dbReference type="ARBA" id="ARBA00022679"/>
    </source>
</evidence>
<comment type="caution">
    <text evidence="11">The sequence shown here is derived from an EMBL/GenBank/DDBJ whole genome shotgun (WGS) entry which is preliminary data.</text>
</comment>
<dbReference type="GO" id="GO:0032259">
    <property type="term" value="P:methylation"/>
    <property type="evidence" value="ECO:0007669"/>
    <property type="project" value="UniProtKB-KW"/>
</dbReference>
<feature type="domain" description="Tetrapyrrole methylase" evidence="7">
    <location>
        <begin position="456"/>
        <end position="667"/>
    </location>
</feature>
<dbReference type="GO" id="GO:0030789">
    <property type="term" value="F:precorrin-3B C17-methyltransferase activity"/>
    <property type="evidence" value="ECO:0007669"/>
    <property type="project" value="UniProtKB-EC"/>
</dbReference>
<dbReference type="InterPro" id="IPR000878">
    <property type="entry name" value="4pyrrol_Mease"/>
</dbReference>
<feature type="domain" description="Cobalamin synthesis G N-terminal" evidence="9">
    <location>
        <begin position="61"/>
        <end position="140"/>
    </location>
</feature>
<evidence type="ECO:0000259" key="9">
    <source>
        <dbReference type="Pfam" id="PF11760"/>
    </source>
</evidence>
<keyword evidence="12" id="KW-1185">Reference proteome</keyword>
<gene>
    <name evidence="11" type="primary">cobJ</name>
    <name evidence="11" type="ORF">D5R40_23785</name>
</gene>
<organism evidence="11 12">
    <name type="scientific">Okeania hirsuta</name>
    <dbReference type="NCBI Taxonomy" id="1458930"/>
    <lineage>
        <taxon>Bacteria</taxon>
        <taxon>Bacillati</taxon>
        <taxon>Cyanobacteriota</taxon>
        <taxon>Cyanophyceae</taxon>
        <taxon>Oscillatoriophycideae</taxon>
        <taxon>Oscillatoriales</taxon>
        <taxon>Microcoleaceae</taxon>
        <taxon>Okeania</taxon>
    </lineage>
</organism>
<keyword evidence="2" id="KW-0169">Cobalamin biosynthesis</keyword>
<keyword evidence="3 11" id="KW-0489">Methyltransferase</keyword>